<evidence type="ECO:0000256" key="4">
    <source>
        <dbReference type="ARBA" id="ARBA00022989"/>
    </source>
</evidence>
<dbReference type="RefSeq" id="WP_119893957.1">
    <property type="nucleotide sequence ID" value="NZ_CP032419.1"/>
</dbReference>
<evidence type="ECO:0000256" key="2">
    <source>
        <dbReference type="ARBA" id="ARBA00022475"/>
    </source>
</evidence>
<evidence type="ECO:0000256" key="5">
    <source>
        <dbReference type="ARBA" id="ARBA00023136"/>
    </source>
</evidence>
<feature type="domain" description="Polysaccharide chain length determinant N-terminal" evidence="7">
    <location>
        <begin position="14"/>
        <end position="107"/>
    </location>
</feature>
<gene>
    <name evidence="9" type="ORF">D3880_13480</name>
</gene>
<feature type="transmembrane region" description="Helical" evidence="6">
    <location>
        <begin position="319"/>
        <end position="343"/>
    </location>
</feature>
<dbReference type="GO" id="GO:0004713">
    <property type="term" value="F:protein tyrosine kinase activity"/>
    <property type="evidence" value="ECO:0007669"/>
    <property type="project" value="TreeGrafter"/>
</dbReference>
<dbReference type="AlphaFoldDB" id="A0A385Z220"/>
<organism evidence="9 10">
    <name type="scientific">Pseudomonas cavernae</name>
    <dbReference type="NCBI Taxonomy" id="2320867"/>
    <lineage>
        <taxon>Bacteria</taxon>
        <taxon>Pseudomonadati</taxon>
        <taxon>Pseudomonadota</taxon>
        <taxon>Gammaproteobacteria</taxon>
        <taxon>Pseudomonadales</taxon>
        <taxon>Pseudomonadaceae</taxon>
        <taxon>Pseudomonas</taxon>
    </lineage>
</organism>
<keyword evidence="5 6" id="KW-0472">Membrane</keyword>
<evidence type="ECO:0000313" key="10">
    <source>
        <dbReference type="Proteomes" id="UP000265560"/>
    </source>
</evidence>
<keyword evidence="3 6" id="KW-0812">Transmembrane</keyword>
<dbReference type="Proteomes" id="UP000265560">
    <property type="component" value="Chromosome"/>
</dbReference>
<feature type="domain" description="Tyrosine-protein kinase G-rich" evidence="8">
    <location>
        <begin position="307"/>
        <end position="340"/>
    </location>
</feature>
<dbReference type="PANTHER" id="PTHR32309">
    <property type="entry name" value="TYROSINE-PROTEIN KINASE"/>
    <property type="match status" value="1"/>
</dbReference>
<dbReference type="Pfam" id="PF13807">
    <property type="entry name" value="GNVR"/>
    <property type="match status" value="1"/>
</dbReference>
<keyword evidence="2" id="KW-1003">Cell membrane</keyword>
<comment type="subcellular location">
    <subcellularLocation>
        <location evidence="1">Cell membrane</location>
        <topology evidence="1">Multi-pass membrane protein</topology>
    </subcellularLocation>
</comment>
<evidence type="ECO:0000256" key="1">
    <source>
        <dbReference type="ARBA" id="ARBA00004651"/>
    </source>
</evidence>
<proteinExistence type="predicted"/>
<keyword evidence="10" id="KW-1185">Reference proteome</keyword>
<dbReference type="OrthoDB" id="8113255at2"/>
<name>A0A385Z220_9PSED</name>
<dbReference type="EMBL" id="CP032419">
    <property type="protein sequence ID" value="AYC33299.1"/>
    <property type="molecule type" value="Genomic_DNA"/>
</dbReference>
<sequence length="350" mass="39408">MTDNAYPRDAHRNDEIDLVELLQDLWRQRWLIVLVTVLATACAAGYAFLSKPVYESRTYLLPPSLSNIAGLNLGRRESGLELFTVDRVYAVFTRNLQAEEATRRFFKTVYLPSLSEEDRQGSQDRLYERFGKAFSIKAPDKVQPERYSLVVQSHDPALAVEWAKRYIDEVSKQSRDEVLENARREIEVIGSGLQQHIKSLRVAAKTRREDRITQLKESLKVAEAIGLENPPVIGGQDAEQISAFMAGGLTYMRGAKALRAELKELEGRTSDDPFIPELRNLEEAYDRYTNMQADPAKVAVFRQDGETEIPDDPIKPKKALILALGAVLGGMLGLFIALIRLMLKKRSAAA</sequence>
<evidence type="ECO:0000259" key="7">
    <source>
        <dbReference type="Pfam" id="PF02706"/>
    </source>
</evidence>
<dbReference type="InterPro" id="IPR032807">
    <property type="entry name" value="GNVR"/>
</dbReference>
<dbReference type="InterPro" id="IPR050445">
    <property type="entry name" value="Bact_polysacc_biosynth/exp"/>
</dbReference>
<dbReference type="InterPro" id="IPR003856">
    <property type="entry name" value="LPS_length_determ_N"/>
</dbReference>
<keyword evidence="4 6" id="KW-1133">Transmembrane helix</keyword>
<dbReference type="PANTHER" id="PTHR32309:SF13">
    <property type="entry name" value="FERRIC ENTEROBACTIN TRANSPORT PROTEIN FEPE"/>
    <property type="match status" value="1"/>
</dbReference>
<dbReference type="SUPFAM" id="SSF160355">
    <property type="entry name" value="Bacterial polysaccharide co-polymerase-like"/>
    <property type="match status" value="1"/>
</dbReference>
<evidence type="ECO:0000313" key="9">
    <source>
        <dbReference type="EMBL" id="AYC33299.1"/>
    </source>
</evidence>
<evidence type="ECO:0000256" key="3">
    <source>
        <dbReference type="ARBA" id="ARBA00022692"/>
    </source>
</evidence>
<dbReference type="Pfam" id="PF02706">
    <property type="entry name" value="Wzz"/>
    <property type="match status" value="1"/>
</dbReference>
<dbReference type="GO" id="GO:0005886">
    <property type="term" value="C:plasma membrane"/>
    <property type="evidence" value="ECO:0007669"/>
    <property type="project" value="UniProtKB-SubCell"/>
</dbReference>
<evidence type="ECO:0000259" key="8">
    <source>
        <dbReference type="Pfam" id="PF13807"/>
    </source>
</evidence>
<evidence type="ECO:0000256" key="6">
    <source>
        <dbReference type="SAM" id="Phobius"/>
    </source>
</evidence>
<protein>
    <submittedName>
        <fullName evidence="9">Chain-length determining protein</fullName>
    </submittedName>
</protein>
<reference evidence="10" key="1">
    <citation type="submission" date="2018-09" db="EMBL/GenBank/DDBJ databases">
        <authorList>
            <person name="Zhu H."/>
        </authorList>
    </citation>
    <scope>NUCLEOTIDE SEQUENCE [LARGE SCALE GENOMIC DNA]</scope>
    <source>
        <strain evidence="10">K2W31S-8</strain>
    </source>
</reference>
<feature type="transmembrane region" description="Helical" evidence="6">
    <location>
        <begin position="30"/>
        <end position="49"/>
    </location>
</feature>
<dbReference type="KEGG" id="pcav:D3880_13480"/>
<dbReference type="Gene3D" id="3.30.1890.10">
    <property type="entry name" value="FepE-like"/>
    <property type="match status" value="1"/>
</dbReference>
<accession>A0A385Z220</accession>